<dbReference type="Gene3D" id="1.20.1710.10">
    <property type="entry name" value="IpaD-like"/>
    <property type="match status" value="1"/>
</dbReference>
<protein>
    <recommendedName>
        <fullName evidence="3">Translocator protein BipD</fullName>
    </recommendedName>
</protein>
<evidence type="ECO:0000256" key="6">
    <source>
        <dbReference type="ARBA" id="ARBA00023054"/>
    </source>
</evidence>
<dbReference type="RefSeq" id="WP_347369279.1">
    <property type="nucleotide sequence ID" value="NZ_JBDOJC010000001.1"/>
</dbReference>
<comment type="function">
    <text evidence="7">Required for invasion of epithelial cells, as well as for survival within host cells, escape from endocytic vesicles and subsequent actin-tail formation. Probably regulates the secretion of effectors BipB and BipC and their final integration into the target cell membrane.</text>
</comment>
<gene>
    <name evidence="9" type="ORF">ABGV49_00165</name>
</gene>
<dbReference type="InterPro" id="IPR009483">
    <property type="entry name" value="IpaD/BipD/SipD"/>
</dbReference>
<comment type="caution">
    <text evidence="9">The sequence shown here is derived from an EMBL/GenBank/DDBJ whole genome shotgun (WGS) entry which is preliminary data.</text>
</comment>
<evidence type="ECO:0000256" key="8">
    <source>
        <dbReference type="SAM" id="MobiDB-lite"/>
    </source>
</evidence>
<feature type="region of interest" description="Disordered" evidence="8">
    <location>
        <begin position="1"/>
        <end position="45"/>
    </location>
</feature>
<dbReference type="SUPFAM" id="SSF140693">
    <property type="entry name" value="IpaD-like"/>
    <property type="match status" value="1"/>
</dbReference>
<evidence type="ECO:0000313" key="9">
    <source>
        <dbReference type="EMBL" id="MEO2215480.1"/>
    </source>
</evidence>
<evidence type="ECO:0000256" key="1">
    <source>
        <dbReference type="ARBA" id="ARBA00004613"/>
    </source>
</evidence>
<reference evidence="9 10" key="1">
    <citation type="submission" date="2024-05" db="EMBL/GenBank/DDBJ databases">
        <authorList>
            <person name="De Oliveira J.P."/>
            <person name="Noriler S.A."/>
            <person name="De Oliveira A.G."/>
            <person name="Sipoli D.S."/>
        </authorList>
    </citation>
    <scope>NUCLEOTIDE SEQUENCE [LARGE SCALE GENOMIC DNA]</scope>
    <source>
        <strain evidence="9 10">LABIM189</strain>
    </source>
</reference>
<accession>A0ABV0F8A4</accession>
<keyword evidence="10" id="KW-1185">Reference proteome</keyword>
<evidence type="ECO:0000256" key="7">
    <source>
        <dbReference type="ARBA" id="ARBA00025541"/>
    </source>
</evidence>
<evidence type="ECO:0000256" key="3">
    <source>
        <dbReference type="ARBA" id="ARBA00018825"/>
    </source>
</evidence>
<comment type="similarity">
    <text evidence="2">Belongs to the invasin protein D family.</text>
</comment>
<dbReference type="Pfam" id="PF06511">
    <property type="entry name" value="T3SS_TC"/>
    <property type="match status" value="1"/>
</dbReference>
<keyword evidence="4" id="KW-0964">Secreted</keyword>
<name>A0ABV0F8A4_9NEIS</name>
<organism evidence="9 10">
    <name type="scientific">Chromobacterium vaccinii</name>
    <dbReference type="NCBI Taxonomy" id="1108595"/>
    <lineage>
        <taxon>Bacteria</taxon>
        <taxon>Pseudomonadati</taxon>
        <taxon>Pseudomonadota</taxon>
        <taxon>Betaproteobacteria</taxon>
        <taxon>Neisseriales</taxon>
        <taxon>Chromobacteriaceae</taxon>
        <taxon>Chromobacterium</taxon>
    </lineage>
</organism>
<dbReference type="Proteomes" id="UP001455709">
    <property type="component" value="Unassembled WGS sequence"/>
</dbReference>
<keyword evidence="5" id="KW-0843">Virulence</keyword>
<comment type="subcellular location">
    <subcellularLocation>
        <location evidence="1">Secreted</location>
    </subcellularLocation>
</comment>
<keyword evidence="6" id="KW-0175">Coiled coil</keyword>
<proteinExistence type="inferred from homology"/>
<dbReference type="InterPro" id="IPR036708">
    <property type="entry name" value="BipD-like_sf"/>
</dbReference>
<evidence type="ECO:0000256" key="4">
    <source>
        <dbReference type="ARBA" id="ARBA00022525"/>
    </source>
</evidence>
<dbReference type="EMBL" id="JBDOJC010000001">
    <property type="protein sequence ID" value="MEO2215480.1"/>
    <property type="molecule type" value="Genomic_DNA"/>
</dbReference>
<sequence length="345" mass="37608">MLDGVKDFKPVPMPQSQFLVSADPSADSPTKPGSEVKNGKPSNLPAETTQLIHTLHAANHMRDTLFPVQNALDMGLLPDADMLDDKELAAHQLKTNLSALSASGVKVPAHVRSLLSSFPQMARLALPLAKEDMREFAEGRKASLFSDVELWGKVHDGIDSLNKNYLQQYQKIVSTYTDFYKNFSDMVLAKIGGWVESVSGGDGKADKIKLLVGPMQEALGSVVSKSTLVLYEGSDAAKWFKDMTGKDSGSSNGLKLEGNQVKIDTSVLDEMKTNLGNLKKPESLDSAAFQAWKSGFDSQAEQLKNTLQVLTQKYSNANSTFDNMVKILSSTITACLETDKLFLQI</sequence>
<evidence type="ECO:0000256" key="5">
    <source>
        <dbReference type="ARBA" id="ARBA00023026"/>
    </source>
</evidence>
<evidence type="ECO:0000256" key="2">
    <source>
        <dbReference type="ARBA" id="ARBA00007741"/>
    </source>
</evidence>
<evidence type="ECO:0000313" key="10">
    <source>
        <dbReference type="Proteomes" id="UP001455709"/>
    </source>
</evidence>